<dbReference type="PANTHER" id="PTHR43883">
    <property type="entry name" value="SLR0207 PROTEIN"/>
    <property type="match status" value="1"/>
</dbReference>
<dbReference type="InterPro" id="IPR027417">
    <property type="entry name" value="P-loop_NTPase"/>
</dbReference>
<dbReference type="Proteomes" id="UP000571950">
    <property type="component" value="Unassembled WGS sequence"/>
</dbReference>
<accession>A0A7W6BJY5</accession>
<dbReference type="AlphaFoldDB" id="A0A7W6BJY5"/>
<gene>
    <name evidence="1" type="ORF">GGR43_004185</name>
</gene>
<dbReference type="RefSeq" id="WP_188073718.1">
    <property type="nucleotide sequence ID" value="NZ_JACIDT010000024.1"/>
</dbReference>
<dbReference type="Pfam" id="PF13671">
    <property type="entry name" value="AAA_33"/>
    <property type="match status" value="1"/>
</dbReference>
<evidence type="ECO:0000313" key="2">
    <source>
        <dbReference type="Proteomes" id="UP000571950"/>
    </source>
</evidence>
<dbReference type="EMBL" id="JACIDT010000024">
    <property type="protein sequence ID" value="MBB3928441.1"/>
    <property type="molecule type" value="Genomic_DNA"/>
</dbReference>
<name>A0A7W6BJY5_9SPHN</name>
<dbReference type="InterPro" id="IPR011009">
    <property type="entry name" value="Kinase-like_dom_sf"/>
</dbReference>
<reference evidence="1 2" key="1">
    <citation type="submission" date="2020-08" db="EMBL/GenBank/DDBJ databases">
        <title>Genomic Encyclopedia of Type Strains, Phase IV (KMG-IV): sequencing the most valuable type-strain genomes for metagenomic binning, comparative biology and taxonomic classification.</title>
        <authorList>
            <person name="Goeker M."/>
        </authorList>
    </citation>
    <scope>NUCLEOTIDE SEQUENCE [LARGE SCALE GENOMIC DNA]</scope>
    <source>
        <strain evidence="1 2">DSM 26189</strain>
    </source>
</reference>
<sequence length="533" mass="57945">MGRDESENVLRWLQGGGPFGREELRRIDTHGAVILLAGDRAWKLKKPVRFGYMDFSTAEKRHSALDAELRLNRRTAPQLYLGLHRVTRAADGRLALDGAGEVVDWLLEMRRFPDGALLEEQAAQGRFDEERLDDDPLIRELADHVAALHALADPVPLSDGAARLRRVVEGNADAMAAYPAILPEEQARRLTGRLRERIDALAPLLDARGREGRIRHVHGDLHLGNIALVDGRPVAFDCLEFDADLATIDVLYNLAFLLMDLWQRGLAQAANRLLNRYLDLSPNDEGAMALLPLFMAVRASIRAHVLAARAEQAGEGPGRDEAAASARAYLDFALGLLDRADRAPPRLLAIGGLSGTGKSTLARLLGDRIGTPPGARILRSDVLRKRLAGVAPEAPLPPEAYTRDSSALVYGELARLAGTALDAGGGVIADAVFASPMEREDIRAVADRRGVRFDGLWLVLPEEGRVARVERRRGDASDADAAVVRAQTLRHPDRPEDWPDDWTVLDADGDGAALAVRARAALGLAPEAGPPRQ</sequence>
<dbReference type="SUPFAM" id="SSF52540">
    <property type="entry name" value="P-loop containing nucleoside triphosphate hydrolases"/>
    <property type="match status" value="1"/>
</dbReference>
<evidence type="ECO:0008006" key="3">
    <source>
        <dbReference type="Google" id="ProtNLM"/>
    </source>
</evidence>
<keyword evidence="2" id="KW-1185">Reference proteome</keyword>
<organism evidence="1 2">
    <name type="scientific">Sphingobium jiangsuense</name>
    <dbReference type="NCBI Taxonomy" id="870476"/>
    <lineage>
        <taxon>Bacteria</taxon>
        <taxon>Pseudomonadati</taxon>
        <taxon>Pseudomonadota</taxon>
        <taxon>Alphaproteobacteria</taxon>
        <taxon>Sphingomonadales</taxon>
        <taxon>Sphingomonadaceae</taxon>
        <taxon>Sphingobium</taxon>
    </lineage>
</organism>
<dbReference type="SUPFAM" id="SSF56112">
    <property type="entry name" value="Protein kinase-like (PK-like)"/>
    <property type="match status" value="1"/>
</dbReference>
<dbReference type="InterPro" id="IPR052732">
    <property type="entry name" value="Cell-binding_unc_protein"/>
</dbReference>
<protein>
    <recommendedName>
        <fullName evidence="3">Aminoglycoside phosphotransferase domain-containing protein</fullName>
    </recommendedName>
</protein>
<evidence type="ECO:0000313" key="1">
    <source>
        <dbReference type="EMBL" id="MBB3928441.1"/>
    </source>
</evidence>
<dbReference type="Gene3D" id="3.40.50.300">
    <property type="entry name" value="P-loop containing nucleotide triphosphate hydrolases"/>
    <property type="match status" value="1"/>
</dbReference>
<dbReference type="PANTHER" id="PTHR43883:SF1">
    <property type="entry name" value="GLUCONOKINASE"/>
    <property type="match status" value="1"/>
</dbReference>
<proteinExistence type="predicted"/>
<comment type="caution">
    <text evidence="1">The sequence shown here is derived from an EMBL/GenBank/DDBJ whole genome shotgun (WGS) entry which is preliminary data.</text>
</comment>